<dbReference type="PANTHER" id="PTHR46213:SF13">
    <property type="entry name" value="DEMETER-LIKE PROTEIN 2-RELATED"/>
    <property type="match status" value="1"/>
</dbReference>
<evidence type="ECO:0000313" key="12">
    <source>
        <dbReference type="EMBL" id="KAK9280199.1"/>
    </source>
</evidence>
<keyword evidence="8" id="KW-0238">DNA-binding</keyword>
<comment type="caution">
    <text evidence="12">The sequence shown here is derived from an EMBL/GenBank/DDBJ whole genome shotgun (WGS) entry which is preliminary data.</text>
</comment>
<evidence type="ECO:0000256" key="3">
    <source>
        <dbReference type="ARBA" id="ARBA00005646"/>
    </source>
</evidence>
<keyword evidence="7" id="KW-0411">Iron-sulfur</keyword>
<evidence type="ECO:0000313" key="13">
    <source>
        <dbReference type="Proteomes" id="UP001415857"/>
    </source>
</evidence>
<dbReference type="InterPro" id="IPR028924">
    <property type="entry name" value="Perm-CXXC"/>
</dbReference>
<feature type="compositionally biased region" description="Polar residues" evidence="10">
    <location>
        <begin position="1473"/>
        <end position="1483"/>
    </location>
</feature>
<feature type="compositionally biased region" description="Basic and acidic residues" evidence="10">
    <location>
        <begin position="273"/>
        <end position="288"/>
    </location>
</feature>
<feature type="compositionally biased region" description="Basic residues" evidence="10">
    <location>
        <begin position="1488"/>
        <end position="1502"/>
    </location>
</feature>
<dbReference type="GO" id="GO:0019104">
    <property type="term" value="F:DNA N-glycosylase activity"/>
    <property type="evidence" value="ECO:0007669"/>
    <property type="project" value="InterPro"/>
</dbReference>
<evidence type="ECO:0000256" key="1">
    <source>
        <dbReference type="ARBA" id="ARBA00001966"/>
    </source>
</evidence>
<dbReference type="InterPro" id="IPR028925">
    <property type="entry name" value="RRM_DME"/>
</dbReference>
<keyword evidence="13" id="KW-1185">Reference proteome</keyword>
<dbReference type="GO" id="GO:0051539">
    <property type="term" value="F:4 iron, 4 sulfur cluster binding"/>
    <property type="evidence" value="ECO:0007669"/>
    <property type="project" value="UniProtKB-KW"/>
</dbReference>
<keyword evidence="6" id="KW-0408">Iron</keyword>
<evidence type="ECO:0000256" key="10">
    <source>
        <dbReference type="SAM" id="MobiDB-lite"/>
    </source>
</evidence>
<keyword evidence="4" id="KW-0004">4Fe-4S</keyword>
<comment type="similarity">
    <text evidence="3">Belongs to the DNA glycosylase family. DEMETER subfamily.</text>
</comment>
<gene>
    <name evidence="12" type="ORF">L1049_013886</name>
</gene>
<proteinExistence type="inferred from homology"/>
<dbReference type="GO" id="GO:0006284">
    <property type="term" value="P:base-excision repair"/>
    <property type="evidence" value="ECO:0007669"/>
    <property type="project" value="InterPro"/>
</dbReference>
<accession>A0AAP0RLD5</accession>
<dbReference type="SUPFAM" id="SSF48150">
    <property type="entry name" value="DNA-glycosylase"/>
    <property type="match status" value="1"/>
</dbReference>
<dbReference type="InterPro" id="IPR003265">
    <property type="entry name" value="HhH-GPD_domain"/>
</dbReference>
<organism evidence="12 13">
    <name type="scientific">Liquidambar formosana</name>
    <name type="common">Formosan gum</name>
    <dbReference type="NCBI Taxonomy" id="63359"/>
    <lineage>
        <taxon>Eukaryota</taxon>
        <taxon>Viridiplantae</taxon>
        <taxon>Streptophyta</taxon>
        <taxon>Embryophyta</taxon>
        <taxon>Tracheophyta</taxon>
        <taxon>Spermatophyta</taxon>
        <taxon>Magnoliopsida</taxon>
        <taxon>eudicotyledons</taxon>
        <taxon>Gunneridae</taxon>
        <taxon>Pentapetalae</taxon>
        <taxon>Saxifragales</taxon>
        <taxon>Altingiaceae</taxon>
        <taxon>Liquidambar</taxon>
    </lineage>
</organism>
<dbReference type="Proteomes" id="UP001415857">
    <property type="component" value="Unassembled WGS sequence"/>
</dbReference>
<dbReference type="GO" id="GO:0046872">
    <property type="term" value="F:metal ion binding"/>
    <property type="evidence" value="ECO:0007669"/>
    <property type="project" value="UniProtKB-KW"/>
</dbReference>
<dbReference type="Pfam" id="PF15628">
    <property type="entry name" value="RRM_DME"/>
    <property type="match status" value="1"/>
</dbReference>
<dbReference type="EMBL" id="JBBPBK010000008">
    <property type="protein sequence ID" value="KAK9280199.1"/>
    <property type="molecule type" value="Genomic_DNA"/>
</dbReference>
<dbReference type="SMART" id="SM00478">
    <property type="entry name" value="ENDO3c"/>
    <property type="match status" value="1"/>
</dbReference>
<evidence type="ECO:0000256" key="2">
    <source>
        <dbReference type="ARBA" id="ARBA00004123"/>
    </source>
</evidence>
<dbReference type="Pfam" id="PF15629">
    <property type="entry name" value="Perm-CXXC"/>
    <property type="match status" value="1"/>
</dbReference>
<evidence type="ECO:0000256" key="4">
    <source>
        <dbReference type="ARBA" id="ARBA00022485"/>
    </source>
</evidence>
<keyword evidence="5" id="KW-0479">Metal-binding</keyword>
<sequence length="2074" mass="233015">MEFGNTKEKELPKQSCWIPVTPAKLASARPQAVYVERQWKNHPGLSFLPGNSQEKASTSSNVMSEFAKTGGLCDQDVGLSGKQEENQTSNEGAAARIGFAGLIDLNVSVCDWKEGSCFNSNECGNLSKGPREAVLSGKQQTENPRRRLAGYDLINSRDSGRGGLCVERTKDAGTCTDGSAECLEFMDFGNSKGLGDWDASLASIPFTELLGLVNAAPLAPPMAGNLTTQVAVEKTTGGFFLVSHSQIDSSLQKSDTRSSLLTNIDPTISANKTRNEETIIPEYDRPNQENDEEDAVPHVVNEDSNLHYDEHAEPIVGSASSADSTASQKRNAKKRSKSSIDLNKKPQQRPRKKKHRPKVVVEGKPKKTPKPKTPKPTTPKRASSTKDQSVKRKYVRKNKLKDTDYTPLEDATWEATDPISERAETSCKRALNFDVENPSRDESAIITASHQYLLQNREVDKSSCKLDFDLNLESHDYNSCIKINNELGTDSTLDPNKGKELMVENAASMVRDISHSKNWIRTDHMSAERHAATTLPHTKNSLGENKVLSGNRNDEQAVGHCQNRREDCCNAKHLSHEENIGKVVLPETSCKQSKSSATLILQSDASLVRNPNQAAERSTREYCQDIDKNNPRATNQTGCQYNSLRVYRRIFRVNQCLSNSRKLGPNFPKICKKKRIKRRRKATMSRSLWSVVTAKHGQRQAIARNGYNGSRHFTLRTTNRLSSPQLPSKKLHNWISNSEINCHSAIADCGFQQQKNSMEMLLPTEAQNKAAIDNKKSSKCLLSLFHLGVKTKKKRSNGFTRRRNLASLTAIPYCNQSPPTPLKQAHMGERQGIEIFHAPEACMDVLVADNTRRRVRKKQTEMAPSLLNPECNDSKSEDRPLKQGDSLLSDKLRGGCNMTSLSAISNYSQLPSTTINQALTGEGQGSETFHGPEACMDALVAGKRKKKVSKRQPKMGPSLVKPEICKSKSEGCRPEHKDFSLTAKLTDPQEMLQMERIDFITQRLKCLDISNGDNKPSMHNQNERSPHSSNGALVPYLGKFDPTKKQKPLPKVDLDLETMRVWNLLMEKDASEGVEDVIEEDKKKWWEEEIKVFRGRVDSFIARMHLIQGDRRFSPWKGSVVDSVVGVFLTQNVADYLSSSAFMSLAARFPLQSTSSQGTCDEDWEFPNSQESTGSNIVTVKPADDSKEIQLLSCQTEQDMNCELENRAETLVTRTGKVSLVNSSTVQTTDGNKNSFASNSEADLTVNRGLYNMESSTSFKELLQLESTTLLQEFYSLESEKLSCDESPGARYTESRGIQYRKQRSCSDKLDDLNYAVAPIYSSDPQNPYFNVPLAPSNLGVDCLEVSADLGNTQTENVGLTRKKLGLMEDSESEITFQQKMLTQEVTTADPYASLGRSHVPSECSSHTDFEIENNLHTCKDQQRGGPMHLQSKNMPVDEPESLFDGMLQTQNSKAQPAYNGDGADKKKWIENAPNSKGQNYSSGVEFKRRKPSPLKRKKGKIDKKKDTTFDWDSLRTSYCSYQRQRSSDTMDSVDWEAIRRAPLDEVSKTIVERGQNVVIAGRIKDFLDRLVREHGSIDLEWLREVPPDKAKEFLLSVCGLGLKSVECVRLLALQHIAFPVDTNVGRIAVRLGWVPLQPLPEDLQIHLLEQYPLMDSIQKYLWPRLRKFDQRTLYELHYQMITFGKVFCTKRNPNCNACPMRAECRHFASAFASAKLALPGPQEKSLVSSTISIPAVKNIDVVVNRTSLSVLDDNSYPELGYQIRNCEPIIEEPASPEPECTKIPERDIEDFFKEDSDEIPTIKLNIEKFTENLQDYMEKNMLLQEDDMSTALVALTSKAASIPMPRLKFTSRLRTEHQVYELPNSHPLLIGVRYLNLYLHTCIQNSLLIILYIFQLDRREPDDPCPYLLAIWTPGETAKSSEPPKKRCSSQESEDLCNKQTCFSCNSIREQNCQTIRGTFLIPCRTAMRGSFPLNGTYFQVNEVFADEESSQNPINVPTAWIWNLPRRTVYFGTSTSSIFKGLSTKEIQHCFWRGYVCVRGFNRTTRVPSRLVDRFHVTQSKLGKMKTKTVDE</sequence>
<reference evidence="12 13" key="1">
    <citation type="journal article" date="2024" name="Plant J.">
        <title>Genome sequences and population genomics reveal climatic adaptation and genomic divergence between two closely related sweetgum species.</title>
        <authorList>
            <person name="Xu W.Q."/>
            <person name="Ren C.Q."/>
            <person name="Zhang X.Y."/>
            <person name="Comes H.P."/>
            <person name="Liu X.H."/>
            <person name="Li Y.G."/>
            <person name="Kettle C.J."/>
            <person name="Jalonen R."/>
            <person name="Gaisberger H."/>
            <person name="Ma Y.Z."/>
            <person name="Qiu Y.X."/>
        </authorList>
    </citation>
    <scope>NUCLEOTIDE SEQUENCE [LARGE SCALE GENOMIC DNA]</scope>
    <source>
        <strain evidence="12">Hangzhou</strain>
    </source>
</reference>
<dbReference type="InterPro" id="IPR011257">
    <property type="entry name" value="DNA_glycosylase"/>
</dbReference>
<dbReference type="InterPro" id="IPR044811">
    <property type="entry name" value="DME/ROS1"/>
</dbReference>
<dbReference type="InterPro" id="IPR003651">
    <property type="entry name" value="Endonuclease3_FeS-loop_motif"/>
</dbReference>
<dbReference type="FunFam" id="1.10.1670.10:FF:000004">
    <property type="entry name" value="DNA glycosylase/AP lyase ROS1"/>
    <property type="match status" value="1"/>
</dbReference>
<dbReference type="GO" id="GO:0141166">
    <property type="term" value="P:chromosomal 5-methylcytosine DNA demethylation pathway"/>
    <property type="evidence" value="ECO:0007669"/>
    <property type="project" value="InterPro"/>
</dbReference>
<comment type="subcellular location">
    <subcellularLocation>
        <location evidence="2">Nucleus</location>
    </subcellularLocation>
</comment>
<feature type="compositionally biased region" description="Polar residues" evidence="10">
    <location>
        <begin position="318"/>
        <end position="329"/>
    </location>
</feature>
<dbReference type="GO" id="GO:0005634">
    <property type="term" value="C:nucleus"/>
    <property type="evidence" value="ECO:0007669"/>
    <property type="project" value="UniProtKB-SubCell"/>
</dbReference>
<evidence type="ECO:0000256" key="6">
    <source>
        <dbReference type="ARBA" id="ARBA00023004"/>
    </source>
</evidence>
<dbReference type="InterPro" id="IPR023170">
    <property type="entry name" value="HhH_base_excis_C"/>
</dbReference>
<comment type="cofactor">
    <cofactor evidence="1">
        <name>[4Fe-4S] cluster</name>
        <dbReference type="ChEBI" id="CHEBI:49883"/>
    </cofactor>
</comment>
<dbReference type="Gene3D" id="1.10.1670.10">
    <property type="entry name" value="Helix-hairpin-Helix base-excision DNA repair enzymes (C-terminal)"/>
    <property type="match status" value="1"/>
</dbReference>
<evidence type="ECO:0000256" key="9">
    <source>
        <dbReference type="ARBA" id="ARBA00023242"/>
    </source>
</evidence>
<keyword evidence="9" id="KW-0539">Nucleus</keyword>
<dbReference type="GO" id="GO:0003677">
    <property type="term" value="F:DNA binding"/>
    <property type="evidence" value="ECO:0007669"/>
    <property type="project" value="UniProtKB-KW"/>
</dbReference>
<feature type="region of interest" description="Disordered" evidence="10">
    <location>
        <begin position="1454"/>
        <end position="1502"/>
    </location>
</feature>
<feature type="region of interest" description="Disordered" evidence="10">
    <location>
        <begin position="856"/>
        <end position="889"/>
    </location>
</feature>
<dbReference type="CDD" id="cd00056">
    <property type="entry name" value="ENDO3c"/>
    <property type="match status" value="1"/>
</dbReference>
<dbReference type="SMART" id="SM00525">
    <property type="entry name" value="FES"/>
    <property type="match status" value="1"/>
</dbReference>
<protein>
    <recommendedName>
        <fullName evidence="11">HhH-GPD domain-containing protein</fullName>
    </recommendedName>
</protein>
<evidence type="ECO:0000259" key="11">
    <source>
        <dbReference type="SMART" id="SM00478"/>
    </source>
</evidence>
<feature type="compositionally biased region" description="Basic residues" evidence="10">
    <location>
        <begin position="346"/>
        <end position="358"/>
    </location>
</feature>
<evidence type="ECO:0000256" key="7">
    <source>
        <dbReference type="ARBA" id="ARBA00023014"/>
    </source>
</evidence>
<dbReference type="GO" id="GO:0003906">
    <property type="term" value="F:DNA-(apurinic or apyrimidinic site) endonuclease activity"/>
    <property type="evidence" value="ECO:0007669"/>
    <property type="project" value="UniProtKB-ARBA"/>
</dbReference>
<feature type="region of interest" description="Disordered" evidence="10">
    <location>
        <begin position="272"/>
        <end position="294"/>
    </location>
</feature>
<feature type="compositionally biased region" description="Basic and acidic residues" evidence="10">
    <location>
        <begin position="872"/>
        <end position="889"/>
    </location>
</feature>
<name>A0AAP0RLD5_LIQFO</name>
<dbReference type="PANTHER" id="PTHR46213">
    <property type="entry name" value="TRANSCRIPTIONAL ACTIVATOR DEMETER"/>
    <property type="match status" value="1"/>
</dbReference>
<evidence type="ECO:0000256" key="5">
    <source>
        <dbReference type="ARBA" id="ARBA00022723"/>
    </source>
</evidence>
<evidence type="ECO:0000256" key="8">
    <source>
        <dbReference type="ARBA" id="ARBA00023125"/>
    </source>
</evidence>
<feature type="domain" description="HhH-GPD" evidence="11">
    <location>
        <begin position="1522"/>
        <end position="1687"/>
    </location>
</feature>
<feature type="region of interest" description="Disordered" evidence="10">
    <location>
        <begin position="314"/>
        <end position="393"/>
    </location>
</feature>
<dbReference type="GO" id="GO:0035514">
    <property type="term" value="F:DNA demethylase activity"/>
    <property type="evidence" value="ECO:0007669"/>
    <property type="project" value="InterPro"/>
</dbReference>